<dbReference type="Gene3D" id="2.60.120.290">
    <property type="entry name" value="Spermadhesin, CUB domain"/>
    <property type="match status" value="1"/>
</dbReference>
<sequence length="80" mass="9189">MRVLVTVQSFLTEKCCDRLYLYDGNVTENKDLIIELSGRREPNENYTTFNSNIMVLVFTSDSAGEYEGFNFTFDAIDGEK</sequence>
<keyword evidence="1" id="KW-1015">Disulfide bond</keyword>
<keyword evidence="3" id="KW-1185">Reference proteome</keyword>
<dbReference type="AlphaFoldDB" id="A0A914Q527"/>
<accession>A0A914Q527</accession>
<proteinExistence type="predicted"/>
<evidence type="ECO:0000313" key="4">
    <source>
        <dbReference type="WBParaSite" id="PDA_v2.g25992.t1"/>
    </source>
</evidence>
<protein>
    <submittedName>
        <fullName evidence="4">CUB domain-containing protein</fullName>
    </submittedName>
</protein>
<dbReference type="InterPro" id="IPR000859">
    <property type="entry name" value="CUB_dom"/>
</dbReference>
<organism evidence="3 4">
    <name type="scientific">Panagrolaimus davidi</name>
    <dbReference type="NCBI Taxonomy" id="227884"/>
    <lineage>
        <taxon>Eukaryota</taxon>
        <taxon>Metazoa</taxon>
        <taxon>Ecdysozoa</taxon>
        <taxon>Nematoda</taxon>
        <taxon>Chromadorea</taxon>
        <taxon>Rhabditida</taxon>
        <taxon>Tylenchina</taxon>
        <taxon>Panagrolaimomorpha</taxon>
        <taxon>Panagrolaimoidea</taxon>
        <taxon>Panagrolaimidae</taxon>
        <taxon>Panagrolaimus</taxon>
    </lineage>
</organism>
<evidence type="ECO:0000256" key="1">
    <source>
        <dbReference type="ARBA" id="ARBA00023157"/>
    </source>
</evidence>
<dbReference type="InterPro" id="IPR035914">
    <property type="entry name" value="Sperma_CUB_dom_sf"/>
</dbReference>
<dbReference type="SUPFAM" id="SSF49854">
    <property type="entry name" value="Spermadhesin, CUB domain"/>
    <property type="match status" value="1"/>
</dbReference>
<dbReference type="Pfam" id="PF00431">
    <property type="entry name" value="CUB"/>
    <property type="match status" value="1"/>
</dbReference>
<feature type="domain" description="CUB" evidence="2">
    <location>
        <begin position="3"/>
        <end position="73"/>
    </location>
</feature>
<evidence type="ECO:0000313" key="3">
    <source>
        <dbReference type="Proteomes" id="UP000887578"/>
    </source>
</evidence>
<dbReference type="WBParaSite" id="PDA_v2.g25992.t1">
    <property type="protein sequence ID" value="PDA_v2.g25992.t1"/>
    <property type="gene ID" value="PDA_v2.g25992"/>
</dbReference>
<reference evidence="4" key="1">
    <citation type="submission" date="2022-11" db="UniProtKB">
        <authorList>
            <consortium name="WormBaseParasite"/>
        </authorList>
    </citation>
    <scope>IDENTIFICATION</scope>
</reference>
<dbReference type="Proteomes" id="UP000887578">
    <property type="component" value="Unplaced"/>
</dbReference>
<name>A0A914Q527_9BILA</name>
<evidence type="ECO:0000259" key="2">
    <source>
        <dbReference type="Pfam" id="PF00431"/>
    </source>
</evidence>